<evidence type="ECO:0000313" key="2">
    <source>
        <dbReference type="EMBL" id="BAK02171.1"/>
    </source>
</evidence>
<proteinExistence type="evidence at transcript level"/>
<accession>F2E499</accession>
<name>F2E499_HORVV</name>
<dbReference type="AlphaFoldDB" id="F2E499"/>
<feature type="compositionally biased region" description="Polar residues" evidence="1">
    <location>
        <begin position="17"/>
        <end position="26"/>
    </location>
</feature>
<dbReference type="EMBL" id="AK370973">
    <property type="protein sequence ID" value="BAK02171.1"/>
    <property type="molecule type" value="mRNA"/>
</dbReference>
<protein>
    <submittedName>
        <fullName evidence="2">Predicted protein</fullName>
    </submittedName>
</protein>
<sequence>MRMSPSPLLSIHGSSAARRSQQSEGKQSSRLPRVPLPLSSFSLSLSSFFSVPTGAPRRNPPWLRHHVERAAPPHAFASSSTGPGHLSFFPR</sequence>
<reference evidence="2" key="1">
    <citation type="journal article" date="2011" name="Plant Physiol.">
        <title>Comprehensive sequence analysis of 24,783 barley full-length cDNAs derived from 12 clone libraries.</title>
        <authorList>
            <person name="Matsumoto T."/>
            <person name="Tanaka T."/>
            <person name="Sakai H."/>
            <person name="Amano N."/>
            <person name="Kanamori H."/>
            <person name="Kurita K."/>
            <person name="Kikuta A."/>
            <person name="Kamiya K."/>
            <person name="Yamamoto M."/>
            <person name="Ikawa H."/>
            <person name="Fujii N."/>
            <person name="Hori K."/>
            <person name="Itoh T."/>
            <person name="Sato K."/>
        </authorList>
    </citation>
    <scope>NUCLEOTIDE SEQUENCE</scope>
    <source>
        <tissue evidence="2">Shoot and root</tissue>
    </source>
</reference>
<organism evidence="2">
    <name type="scientific">Hordeum vulgare subsp. vulgare</name>
    <name type="common">Domesticated barley</name>
    <dbReference type="NCBI Taxonomy" id="112509"/>
    <lineage>
        <taxon>Eukaryota</taxon>
        <taxon>Viridiplantae</taxon>
        <taxon>Streptophyta</taxon>
        <taxon>Embryophyta</taxon>
        <taxon>Tracheophyta</taxon>
        <taxon>Spermatophyta</taxon>
        <taxon>Magnoliopsida</taxon>
        <taxon>Liliopsida</taxon>
        <taxon>Poales</taxon>
        <taxon>Poaceae</taxon>
        <taxon>BOP clade</taxon>
        <taxon>Pooideae</taxon>
        <taxon>Triticodae</taxon>
        <taxon>Triticeae</taxon>
        <taxon>Hordeinae</taxon>
        <taxon>Hordeum</taxon>
    </lineage>
</organism>
<evidence type="ECO:0000256" key="1">
    <source>
        <dbReference type="SAM" id="MobiDB-lite"/>
    </source>
</evidence>
<feature type="region of interest" description="Disordered" evidence="1">
    <location>
        <begin position="1"/>
        <end position="34"/>
    </location>
</feature>